<evidence type="ECO:0000313" key="3">
    <source>
        <dbReference type="Proteomes" id="UP000031057"/>
    </source>
</evidence>
<dbReference type="InterPro" id="IPR013022">
    <property type="entry name" value="Xyl_isomerase-like_TIM-brl"/>
</dbReference>
<dbReference type="PANTHER" id="PTHR12110:SF48">
    <property type="entry name" value="BLL3656 PROTEIN"/>
    <property type="match status" value="1"/>
</dbReference>
<proteinExistence type="predicted"/>
<feature type="domain" description="Xylose isomerase-like TIM barrel" evidence="1">
    <location>
        <begin position="24"/>
        <end position="249"/>
    </location>
</feature>
<comment type="caution">
    <text evidence="2">The sequence shown here is derived from an EMBL/GenBank/DDBJ whole genome shotgun (WGS) entry which is preliminary data.</text>
</comment>
<dbReference type="Gene3D" id="3.20.20.150">
    <property type="entry name" value="Divalent-metal-dependent TIM barrel enzymes"/>
    <property type="match status" value="1"/>
</dbReference>
<protein>
    <recommendedName>
        <fullName evidence="1">Xylose isomerase-like TIM barrel domain-containing protein</fullName>
    </recommendedName>
</protein>
<dbReference type="AlphaFoldDB" id="A0A0B1ZW64"/>
<dbReference type="PANTHER" id="PTHR12110">
    <property type="entry name" value="HYDROXYPYRUVATE ISOMERASE"/>
    <property type="match status" value="1"/>
</dbReference>
<accession>A0A0B1ZW64</accession>
<gene>
    <name evidence="2" type="ORF">LK12_02280</name>
</gene>
<reference evidence="2 3" key="1">
    <citation type="submission" date="2014-10" db="EMBL/GenBank/DDBJ databases">
        <title>Genome sequence of Novosphingobium malaysiense MUSC 273(T).</title>
        <authorList>
            <person name="Lee L.-H."/>
        </authorList>
    </citation>
    <scope>NUCLEOTIDE SEQUENCE [LARGE SCALE GENOMIC DNA]</scope>
    <source>
        <strain evidence="2 3">MUSC 273</strain>
    </source>
</reference>
<dbReference type="Pfam" id="PF01261">
    <property type="entry name" value="AP_endonuc_2"/>
    <property type="match status" value="1"/>
</dbReference>
<dbReference type="InterPro" id="IPR036237">
    <property type="entry name" value="Xyl_isomerase-like_sf"/>
</dbReference>
<evidence type="ECO:0000259" key="1">
    <source>
        <dbReference type="Pfam" id="PF01261"/>
    </source>
</evidence>
<sequence length="270" mass="29034">MGRFALSLHHLTALELDPCALVAQAGRTGCDHVCLFTYVPEAARKHYPLVDSGAVPDLRSCFASEGVSVCNLEVFPLDGREDWEGFARSLETGAALGATRATAHVHDVAYRHEAVERFAAFCDFADRFGLSAGLEFNAFSAVCDIGSAAAVVREADRPNGQLVCDVLHLVRNGGDAEAVAANADLIGYAQFCDGPLHLDRDAWWREAVGTRGIPGEGAFPLVEIARKLRDDTVIEVEVPRKADARSGVDAPTRIARAVSATREVLKRSEC</sequence>
<dbReference type="SUPFAM" id="SSF51658">
    <property type="entry name" value="Xylose isomerase-like"/>
    <property type="match status" value="1"/>
</dbReference>
<keyword evidence="3" id="KW-1185">Reference proteome</keyword>
<dbReference type="InterPro" id="IPR050312">
    <property type="entry name" value="IolE/XylAMocC-like"/>
</dbReference>
<dbReference type="EMBL" id="JTDI01000001">
    <property type="protein sequence ID" value="KHK93654.1"/>
    <property type="molecule type" value="Genomic_DNA"/>
</dbReference>
<dbReference type="Proteomes" id="UP000031057">
    <property type="component" value="Unassembled WGS sequence"/>
</dbReference>
<name>A0A0B1ZW64_9SPHN</name>
<evidence type="ECO:0000313" key="2">
    <source>
        <dbReference type="EMBL" id="KHK93654.1"/>
    </source>
</evidence>
<organism evidence="2 3">
    <name type="scientific">Novosphingobium malaysiense</name>
    <dbReference type="NCBI Taxonomy" id="1348853"/>
    <lineage>
        <taxon>Bacteria</taxon>
        <taxon>Pseudomonadati</taxon>
        <taxon>Pseudomonadota</taxon>
        <taxon>Alphaproteobacteria</taxon>
        <taxon>Sphingomonadales</taxon>
        <taxon>Sphingomonadaceae</taxon>
        <taxon>Novosphingobium</taxon>
    </lineage>
</organism>
<dbReference type="STRING" id="1348853.LK12_02280"/>